<accession>A0ABQ8WDR8</accession>
<sequence>MSGAELQASNNDGSGSSSVELPPRPQRSQRIDYHFLNGGSDEDDLEDHIRKKPRLDSPPGRLESIGPEDSASQLHLNLPTPSESVPPGGSRCFAEAIRPHKPHSKSRIKPLNQWLWNQFRASPLPGKQWRPRRSRQLLEDREIQCIHCGWKTTDSARATSTTNMKTHLAKHNIFENSDPEDLASNDDPDLLSTLDSPGLRFTPLLGDQFGLRFTPYLDGHSIPPQIRIILPRITILAA</sequence>
<keyword evidence="7" id="KW-1185">Reference proteome</keyword>
<reference evidence="6 7" key="1">
    <citation type="journal article" date="2023" name="IMA Fungus">
        <title>Comparative genomic study of the Penicillium genus elucidates a diverse pangenome and 15 lateral gene transfer events.</title>
        <authorList>
            <person name="Petersen C."/>
            <person name="Sorensen T."/>
            <person name="Nielsen M.R."/>
            <person name="Sondergaard T.E."/>
            <person name="Sorensen J.L."/>
            <person name="Fitzpatrick D.A."/>
            <person name="Frisvad J.C."/>
            <person name="Nielsen K.L."/>
        </authorList>
    </citation>
    <scope>NUCLEOTIDE SEQUENCE [LARGE SCALE GENOMIC DNA]</scope>
    <source>
        <strain evidence="6 7">IBT 3361</strain>
    </source>
</reference>
<evidence type="ECO:0000256" key="1">
    <source>
        <dbReference type="ARBA" id="ARBA00022723"/>
    </source>
</evidence>
<feature type="compositionally biased region" description="Polar residues" evidence="4">
    <location>
        <begin position="70"/>
        <end position="83"/>
    </location>
</feature>
<evidence type="ECO:0000256" key="3">
    <source>
        <dbReference type="ARBA" id="ARBA00022833"/>
    </source>
</evidence>
<feature type="region of interest" description="Disordered" evidence="4">
    <location>
        <begin position="1"/>
        <end position="88"/>
    </location>
</feature>
<evidence type="ECO:0000256" key="4">
    <source>
        <dbReference type="SAM" id="MobiDB-lite"/>
    </source>
</evidence>
<protein>
    <recommendedName>
        <fullName evidence="5">BED-type domain-containing protein</fullName>
    </recommendedName>
</protein>
<proteinExistence type="predicted"/>
<evidence type="ECO:0000313" key="7">
    <source>
        <dbReference type="Proteomes" id="UP001220256"/>
    </source>
</evidence>
<dbReference type="Pfam" id="PF02892">
    <property type="entry name" value="zf-BED"/>
    <property type="match status" value="1"/>
</dbReference>
<dbReference type="EMBL" id="JAPVEB010000004">
    <property type="protein sequence ID" value="KAJ5264752.1"/>
    <property type="molecule type" value="Genomic_DNA"/>
</dbReference>
<comment type="caution">
    <text evidence="6">The sequence shown here is derived from an EMBL/GenBank/DDBJ whole genome shotgun (WGS) entry which is preliminary data.</text>
</comment>
<name>A0ABQ8WDR8_PENCH</name>
<organism evidence="6 7">
    <name type="scientific">Penicillium chrysogenum</name>
    <name type="common">Penicillium notatum</name>
    <dbReference type="NCBI Taxonomy" id="5076"/>
    <lineage>
        <taxon>Eukaryota</taxon>
        <taxon>Fungi</taxon>
        <taxon>Dikarya</taxon>
        <taxon>Ascomycota</taxon>
        <taxon>Pezizomycotina</taxon>
        <taxon>Eurotiomycetes</taxon>
        <taxon>Eurotiomycetidae</taxon>
        <taxon>Eurotiales</taxon>
        <taxon>Aspergillaceae</taxon>
        <taxon>Penicillium</taxon>
        <taxon>Penicillium chrysogenum species complex</taxon>
    </lineage>
</organism>
<evidence type="ECO:0000256" key="2">
    <source>
        <dbReference type="ARBA" id="ARBA00022771"/>
    </source>
</evidence>
<feature type="compositionally biased region" description="Polar residues" evidence="4">
    <location>
        <begin position="7"/>
        <end position="19"/>
    </location>
</feature>
<dbReference type="Proteomes" id="UP001220256">
    <property type="component" value="Unassembled WGS sequence"/>
</dbReference>
<dbReference type="InterPro" id="IPR003656">
    <property type="entry name" value="Znf_BED"/>
</dbReference>
<keyword evidence="2" id="KW-0863">Zinc-finger</keyword>
<evidence type="ECO:0000259" key="5">
    <source>
        <dbReference type="Pfam" id="PF02892"/>
    </source>
</evidence>
<keyword evidence="3" id="KW-0862">Zinc</keyword>
<evidence type="ECO:0000313" key="6">
    <source>
        <dbReference type="EMBL" id="KAJ5264752.1"/>
    </source>
</evidence>
<feature type="domain" description="BED-type" evidence="5">
    <location>
        <begin position="138"/>
        <end position="169"/>
    </location>
</feature>
<keyword evidence="1" id="KW-0479">Metal-binding</keyword>
<gene>
    <name evidence="6" type="ORF">N7505_007545</name>
</gene>